<evidence type="ECO:0000313" key="8">
    <source>
        <dbReference type="EMBL" id="ATG51359.1"/>
    </source>
</evidence>
<protein>
    <submittedName>
        <fullName evidence="8">DNA recombination protein RmuC</fullName>
    </submittedName>
</protein>
<keyword evidence="7" id="KW-1133">Transmembrane helix</keyword>
<keyword evidence="3 5" id="KW-0175">Coiled coil</keyword>
<feature type="transmembrane region" description="Helical" evidence="7">
    <location>
        <begin position="6"/>
        <end position="26"/>
    </location>
</feature>
<organism evidence="8 9">
    <name type="scientific">Brachybacterium vulturis</name>
    <dbReference type="NCBI Taxonomy" id="2017484"/>
    <lineage>
        <taxon>Bacteria</taxon>
        <taxon>Bacillati</taxon>
        <taxon>Actinomycetota</taxon>
        <taxon>Actinomycetes</taxon>
        <taxon>Micrococcales</taxon>
        <taxon>Dermabacteraceae</taxon>
        <taxon>Brachybacterium</taxon>
    </lineage>
</organism>
<evidence type="ECO:0000256" key="7">
    <source>
        <dbReference type="SAM" id="Phobius"/>
    </source>
</evidence>
<dbReference type="Pfam" id="PF02646">
    <property type="entry name" value="RmuC"/>
    <property type="match status" value="1"/>
</dbReference>
<evidence type="ECO:0000256" key="1">
    <source>
        <dbReference type="ARBA" id="ARBA00003416"/>
    </source>
</evidence>
<evidence type="ECO:0000256" key="6">
    <source>
        <dbReference type="SAM" id="MobiDB-lite"/>
    </source>
</evidence>
<feature type="coiled-coil region" evidence="5">
    <location>
        <begin position="48"/>
        <end position="75"/>
    </location>
</feature>
<evidence type="ECO:0000256" key="5">
    <source>
        <dbReference type="SAM" id="Coils"/>
    </source>
</evidence>
<evidence type="ECO:0000256" key="4">
    <source>
        <dbReference type="ARBA" id="ARBA00023172"/>
    </source>
</evidence>
<gene>
    <name evidence="8" type="ORF">CFK38_07330</name>
</gene>
<evidence type="ECO:0000313" key="9">
    <source>
        <dbReference type="Proteomes" id="UP000218165"/>
    </source>
</evidence>
<dbReference type="GO" id="GO:0006310">
    <property type="term" value="P:DNA recombination"/>
    <property type="evidence" value="ECO:0007669"/>
    <property type="project" value="UniProtKB-KW"/>
</dbReference>
<accession>A0A291GLY0</accession>
<evidence type="ECO:0000256" key="2">
    <source>
        <dbReference type="ARBA" id="ARBA00009840"/>
    </source>
</evidence>
<comment type="similarity">
    <text evidence="2">Belongs to the RmuC family.</text>
</comment>
<feature type="compositionally biased region" description="Basic and acidic residues" evidence="6">
    <location>
        <begin position="395"/>
        <end position="404"/>
    </location>
</feature>
<dbReference type="Proteomes" id="UP000218165">
    <property type="component" value="Chromosome"/>
</dbReference>
<dbReference type="InterPro" id="IPR003798">
    <property type="entry name" value="DNA_recombination_RmuC"/>
</dbReference>
<comment type="function">
    <text evidence="1">Involved in DNA recombination.</text>
</comment>
<keyword evidence="4" id="KW-0233">DNA recombination</keyword>
<name>A0A291GLY0_9MICO</name>
<dbReference type="AlphaFoldDB" id="A0A291GLY0"/>
<dbReference type="PANTHER" id="PTHR30563:SF0">
    <property type="entry name" value="DNA RECOMBINATION PROTEIN RMUC"/>
    <property type="match status" value="1"/>
</dbReference>
<feature type="region of interest" description="Disordered" evidence="6">
    <location>
        <begin position="382"/>
        <end position="404"/>
    </location>
</feature>
<keyword evidence="9" id="KW-1185">Reference proteome</keyword>
<dbReference type="KEGG" id="brz:CFK38_07330"/>
<dbReference type="EMBL" id="CP023563">
    <property type="protein sequence ID" value="ATG51359.1"/>
    <property type="molecule type" value="Genomic_DNA"/>
</dbReference>
<evidence type="ECO:0000256" key="3">
    <source>
        <dbReference type="ARBA" id="ARBA00023054"/>
    </source>
</evidence>
<sequence>MSGTSGLLLGMLLGAALGAVLTWLLLRERARVAELRRRTAADASAQLLRLADERYERDTARRDAAEEEREAELQRTLAPITATLTHLEQSLARSEAARIDAEGALRSHLAQLAQRAQSLETGTSALTAALRAPTARGRWGEVQLRRIVEAAGMLEHVDFSEQTAGTRADGEHGQRPDLVVHLAGDRQVVIDAKAPMDAYLDATEELDPQRAAARRKAHAKALRHHVGVLSAKGYWKALGDTPEFTVLFVPSDGVLAAALETDPALLEDAFARDVVIASPATLVALLRTVAHTWRTDALNRDAREVLDAGRELHHRLGTFTSHLGKVGRSLDSSVAAFNEAVGSLQSRVMVTARRFEELGMAGTALDEVEQLTRRARTLDETEIAELAAPAPRPTTRSEPEDRVG</sequence>
<reference evidence="9" key="1">
    <citation type="submission" date="2017-09" db="EMBL/GenBank/DDBJ databases">
        <title>Brachybacterium sp. VM2412.</title>
        <authorList>
            <person name="Tak E.J."/>
            <person name="Bae J.-W."/>
        </authorList>
    </citation>
    <scope>NUCLEOTIDE SEQUENCE [LARGE SCALE GENOMIC DNA]</scope>
    <source>
        <strain evidence="9">VM2412</strain>
    </source>
</reference>
<keyword evidence="7" id="KW-0472">Membrane</keyword>
<dbReference type="PANTHER" id="PTHR30563">
    <property type="entry name" value="DNA RECOMBINATION PROTEIN RMUC"/>
    <property type="match status" value="1"/>
</dbReference>
<dbReference type="RefSeq" id="WP_096802486.1">
    <property type="nucleotide sequence ID" value="NZ_CP023563.1"/>
</dbReference>
<dbReference type="OrthoDB" id="370725at2"/>
<keyword evidence="7" id="KW-0812">Transmembrane</keyword>
<proteinExistence type="inferred from homology"/>